<reference evidence="2" key="1">
    <citation type="journal article" date="2014" name="Proc. Natl. Acad. Sci. U.S.A.">
        <title>Extensive sampling of basidiomycete genomes demonstrates inadequacy of the white-rot/brown-rot paradigm for wood decay fungi.</title>
        <authorList>
            <person name="Riley R."/>
            <person name="Salamov A.A."/>
            <person name="Brown D.W."/>
            <person name="Nagy L.G."/>
            <person name="Floudas D."/>
            <person name="Held B.W."/>
            <person name="Levasseur A."/>
            <person name="Lombard V."/>
            <person name="Morin E."/>
            <person name="Otillar R."/>
            <person name="Lindquist E.A."/>
            <person name="Sun H."/>
            <person name="LaButti K.M."/>
            <person name="Schmutz J."/>
            <person name="Jabbour D."/>
            <person name="Luo H."/>
            <person name="Baker S.E."/>
            <person name="Pisabarro A.G."/>
            <person name="Walton J.D."/>
            <person name="Blanchette R.A."/>
            <person name="Henrissat B."/>
            <person name="Martin F."/>
            <person name="Cullen D."/>
            <person name="Hibbett D.S."/>
            <person name="Grigoriev I.V."/>
        </authorList>
    </citation>
    <scope>NUCLEOTIDE SEQUENCE [LARGE SCALE GENOMIC DNA]</scope>
    <source>
        <strain evidence="2">CBS 339.88</strain>
    </source>
</reference>
<organism evidence="1 2">
    <name type="scientific">Galerina marginata (strain CBS 339.88)</name>
    <dbReference type="NCBI Taxonomy" id="685588"/>
    <lineage>
        <taxon>Eukaryota</taxon>
        <taxon>Fungi</taxon>
        <taxon>Dikarya</taxon>
        <taxon>Basidiomycota</taxon>
        <taxon>Agaricomycotina</taxon>
        <taxon>Agaricomycetes</taxon>
        <taxon>Agaricomycetidae</taxon>
        <taxon>Agaricales</taxon>
        <taxon>Agaricineae</taxon>
        <taxon>Strophariaceae</taxon>
        <taxon>Galerina</taxon>
    </lineage>
</organism>
<gene>
    <name evidence="1" type="ORF">GALMADRAFT_1136657</name>
</gene>
<dbReference type="Proteomes" id="UP000027222">
    <property type="component" value="Unassembled WGS sequence"/>
</dbReference>
<proteinExistence type="predicted"/>
<dbReference type="EMBL" id="KL142419">
    <property type="protein sequence ID" value="KDR66924.1"/>
    <property type="molecule type" value="Genomic_DNA"/>
</dbReference>
<dbReference type="AlphaFoldDB" id="A0A067SGS3"/>
<keyword evidence="2" id="KW-1185">Reference proteome</keyword>
<name>A0A067SGS3_GALM3</name>
<sequence>MALMDQLATFCPKVHHDARDARMTTMKPSTDEDKCLWSAFESDSPIIGNYINEVYRACAFRPFLQNHSGNLGGNWYSHANDNRTVALHHDQQCLQQHFRKSSSIALSKNSAYKKTRIFGNDRLIYNLVHWFPSLLTFYVGNYDSSSQLCLSSTMNRNLRLSRSCARF</sequence>
<protein>
    <submittedName>
        <fullName evidence="1">Uncharacterized protein</fullName>
    </submittedName>
</protein>
<evidence type="ECO:0000313" key="1">
    <source>
        <dbReference type="EMBL" id="KDR66924.1"/>
    </source>
</evidence>
<evidence type="ECO:0000313" key="2">
    <source>
        <dbReference type="Proteomes" id="UP000027222"/>
    </source>
</evidence>
<accession>A0A067SGS3</accession>
<dbReference type="HOGENOM" id="CLU_1594676_0_0_1"/>